<dbReference type="AlphaFoldDB" id="A0A1E5HEJ6"/>
<dbReference type="EMBL" id="MIKC01000004">
    <property type="protein sequence ID" value="OEG23377.1"/>
    <property type="molecule type" value="Genomic_DNA"/>
</dbReference>
<gene>
    <name evidence="2" type="ORF">BCR24_11435</name>
</gene>
<keyword evidence="3" id="KW-1185">Reference proteome</keyword>
<evidence type="ECO:0000313" key="3">
    <source>
        <dbReference type="Proteomes" id="UP000094469"/>
    </source>
</evidence>
<proteinExistence type="predicted"/>
<comment type="caution">
    <text evidence="2">The sequence shown here is derived from an EMBL/GenBank/DDBJ whole genome shotgun (WGS) entry which is preliminary data.</text>
</comment>
<keyword evidence="1" id="KW-0812">Transmembrane</keyword>
<keyword evidence="1" id="KW-1133">Transmembrane helix</keyword>
<keyword evidence="1" id="KW-0472">Membrane</keyword>
<evidence type="ECO:0000256" key="1">
    <source>
        <dbReference type="SAM" id="Phobius"/>
    </source>
</evidence>
<dbReference type="OrthoDB" id="9928924at2"/>
<name>A0A1E5HEJ6_9ENTE</name>
<dbReference type="STRING" id="1131292.BCR24_11435"/>
<dbReference type="Proteomes" id="UP000094469">
    <property type="component" value="Unassembled WGS sequence"/>
</dbReference>
<feature type="transmembrane region" description="Helical" evidence="1">
    <location>
        <begin position="29"/>
        <end position="47"/>
    </location>
</feature>
<accession>A0A1E5HEJ6</accession>
<feature type="transmembrane region" description="Helical" evidence="1">
    <location>
        <begin position="7"/>
        <end position="23"/>
    </location>
</feature>
<feature type="transmembrane region" description="Helical" evidence="1">
    <location>
        <begin position="77"/>
        <end position="100"/>
    </location>
</feature>
<feature type="transmembrane region" description="Helical" evidence="1">
    <location>
        <begin position="120"/>
        <end position="145"/>
    </location>
</feature>
<evidence type="ECO:0000313" key="2">
    <source>
        <dbReference type="EMBL" id="OEG23377.1"/>
    </source>
</evidence>
<reference evidence="3" key="1">
    <citation type="submission" date="2016-09" db="EMBL/GenBank/DDBJ databases">
        <authorList>
            <person name="Gulvik C.A."/>
        </authorList>
    </citation>
    <scope>NUCLEOTIDE SEQUENCE [LARGE SCALE GENOMIC DNA]</scope>
    <source>
        <strain evidence="3">LMG 26676</strain>
    </source>
</reference>
<protein>
    <submittedName>
        <fullName evidence="2">Uncharacterized protein</fullName>
    </submittedName>
</protein>
<dbReference type="RefSeq" id="WP_069639115.1">
    <property type="nucleotide sequence ID" value="NZ_JAFBEZ010000001.1"/>
</dbReference>
<sequence>MMNKLKNKWWLFTILSGICLYLNPYFGLFSIVTVLILFFDIIYCILIKGHFNIFSKRIADKTEHNDTIKKVFSKEILFFKIGKLFTTVFMIFVILVIFINNIEIQKIMAPYYFLSIEQNFGIQVMLIVLAVASIIFSFILFWMYVDLYKLRLNELE</sequence>
<organism evidence="2 3">
    <name type="scientific">Enterococcus ureilyticus</name>
    <dbReference type="NCBI Taxonomy" id="1131292"/>
    <lineage>
        <taxon>Bacteria</taxon>
        <taxon>Bacillati</taxon>
        <taxon>Bacillota</taxon>
        <taxon>Bacilli</taxon>
        <taxon>Lactobacillales</taxon>
        <taxon>Enterococcaceae</taxon>
        <taxon>Enterococcus</taxon>
    </lineage>
</organism>